<evidence type="ECO:0000256" key="2">
    <source>
        <dbReference type="ARBA" id="ARBA00022737"/>
    </source>
</evidence>
<evidence type="ECO:0000259" key="7">
    <source>
        <dbReference type="PROSITE" id="PS50157"/>
    </source>
</evidence>
<protein>
    <submittedName>
        <fullName evidence="9">Protein krueppel</fullName>
    </submittedName>
</protein>
<dbReference type="Proteomes" id="UP001652741">
    <property type="component" value="Chromosome ssa04"/>
</dbReference>
<evidence type="ECO:0000256" key="5">
    <source>
        <dbReference type="ARBA" id="ARBA00023242"/>
    </source>
</evidence>
<name>A0ABM3ER98_SALSA</name>
<keyword evidence="3 6" id="KW-0863">Zinc-finger</keyword>
<dbReference type="Pfam" id="PF00096">
    <property type="entry name" value="zf-C2H2"/>
    <property type="match status" value="2"/>
</dbReference>
<evidence type="ECO:0000256" key="3">
    <source>
        <dbReference type="ARBA" id="ARBA00022771"/>
    </source>
</evidence>
<dbReference type="GeneID" id="123742552"/>
<feature type="domain" description="C2H2-type" evidence="7">
    <location>
        <begin position="62"/>
        <end position="89"/>
    </location>
</feature>
<feature type="domain" description="C2H2-type" evidence="7">
    <location>
        <begin position="90"/>
        <end position="117"/>
    </location>
</feature>
<proteinExistence type="predicted"/>
<dbReference type="PROSITE" id="PS50157">
    <property type="entry name" value="ZINC_FINGER_C2H2_2"/>
    <property type="match status" value="3"/>
</dbReference>
<evidence type="ECO:0000256" key="1">
    <source>
        <dbReference type="ARBA" id="ARBA00022723"/>
    </source>
</evidence>
<keyword evidence="1" id="KW-0479">Metal-binding</keyword>
<accession>A0ABM3ER98</accession>
<feature type="domain" description="C2H2-type" evidence="7">
    <location>
        <begin position="8"/>
        <end position="35"/>
    </location>
</feature>
<dbReference type="InterPro" id="IPR050826">
    <property type="entry name" value="Krueppel_C2H2_ZnFinger"/>
</dbReference>
<dbReference type="SMART" id="SM00355">
    <property type="entry name" value="ZnF_C2H2"/>
    <property type="match status" value="3"/>
</dbReference>
<keyword evidence="8" id="KW-1185">Reference proteome</keyword>
<evidence type="ECO:0000313" key="8">
    <source>
        <dbReference type="Proteomes" id="UP001652741"/>
    </source>
</evidence>
<dbReference type="PROSITE" id="PS00028">
    <property type="entry name" value="ZINC_FINGER_C2H2_1"/>
    <property type="match status" value="1"/>
</dbReference>
<dbReference type="InterPro" id="IPR036236">
    <property type="entry name" value="Znf_C2H2_sf"/>
</dbReference>
<gene>
    <name evidence="9" type="primary">LOC123742552</name>
</gene>
<evidence type="ECO:0000313" key="9">
    <source>
        <dbReference type="RefSeq" id="XP_045573575.1"/>
    </source>
</evidence>
<dbReference type="RefSeq" id="XP_045573575.1">
    <property type="nucleotide sequence ID" value="XM_045717619.1"/>
</dbReference>
<dbReference type="InterPro" id="IPR013087">
    <property type="entry name" value="Znf_C2H2_type"/>
</dbReference>
<keyword evidence="5" id="KW-0539">Nucleus</keyword>
<evidence type="ECO:0000256" key="6">
    <source>
        <dbReference type="PROSITE-ProRule" id="PRU00042"/>
    </source>
</evidence>
<dbReference type="Gene3D" id="3.30.160.60">
    <property type="entry name" value="Classic Zinc Finger"/>
    <property type="match status" value="4"/>
</dbReference>
<keyword evidence="2" id="KW-0677">Repeat</keyword>
<keyword evidence="4" id="KW-0862">Zinc</keyword>
<reference evidence="9" key="1">
    <citation type="submission" date="2025-08" db="UniProtKB">
        <authorList>
            <consortium name="RefSeq"/>
        </authorList>
    </citation>
    <scope>IDENTIFICATION</scope>
</reference>
<evidence type="ECO:0000256" key="4">
    <source>
        <dbReference type="ARBA" id="ARBA00022833"/>
    </source>
</evidence>
<dbReference type="SUPFAM" id="SSF57667">
    <property type="entry name" value="beta-beta-alpha zinc fingers"/>
    <property type="match status" value="2"/>
</dbReference>
<dbReference type="PANTHER" id="PTHR24377">
    <property type="entry name" value="IP01015P-RELATED"/>
    <property type="match status" value="1"/>
</dbReference>
<organism evidence="8 9">
    <name type="scientific">Salmo salar</name>
    <name type="common">Atlantic salmon</name>
    <dbReference type="NCBI Taxonomy" id="8030"/>
    <lineage>
        <taxon>Eukaryota</taxon>
        <taxon>Metazoa</taxon>
        <taxon>Chordata</taxon>
        <taxon>Craniata</taxon>
        <taxon>Vertebrata</taxon>
        <taxon>Euteleostomi</taxon>
        <taxon>Actinopterygii</taxon>
        <taxon>Neopterygii</taxon>
        <taxon>Teleostei</taxon>
        <taxon>Protacanthopterygii</taxon>
        <taxon>Salmoniformes</taxon>
        <taxon>Salmonidae</taxon>
        <taxon>Salmoninae</taxon>
        <taxon>Salmo</taxon>
    </lineage>
</organism>
<sequence>MRTWEKSFGCHLCRASFSQLSNLKRHQRVHTGEKSYSCLQCEKKFSCQHRLLSVQTKANKLYACPTYGKRFAEANYVKRHQTVHTKERPFKCKLCYKSFSFLTNLTRHRSVPNREKS</sequence>